<evidence type="ECO:0000256" key="9">
    <source>
        <dbReference type="ARBA" id="ARBA00023004"/>
    </source>
</evidence>
<feature type="disulfide bond" evidence="15">
    <location>
        <begin position="84"/>
        <end position="89"/>
    </location>
</feature>
<dbReference type="GO" id="GO:0020037">
    <property type="term" value="F:heme binding"/>
    <property type="evidence" value="ECO:0007669"/>
    <property type="project" value="UniProtKB-UniRule"/>
</dbReference>
<dbReference type="PROSITE" id="PS00435">
    <property type="entry name" value="PEROXIDASE_1"/>
    <property type="match status" value="1"/>
</dbReference>
<feature type="disulfide bond" evidence="15">
    <location>
        <begin position="247"/>
        <end position="278"/>
    </location>
</feature>
<dbReference type="PROSITE" id="PS50873">
    <property type="entry name" value="PEROXIDASE_4"/>
    <property type="match status" value="1"/>
</dbReference>
<dbReference type="GO" id="GO:0042744">
    <property type="term" value="P:hydrogen peroxide catabolic process"/>
    <property type="evidence" value="ECO:0007669"/>
    <property type="project" value="UniProtKB-KW"/>
</dbReference>
<feature type="binding site" evidence="14">
    <location>
        <position position="304"/>
    </location>
    <ligand>
        <name>Ca(2+)</name>
        <dbReference type="ChEBI" id="CHEBI:29108"/>
        <label>2</label>
    </ligand>
</feature>
<feature type="binding site" evidence="14">
    <location>
        <position position="90"/>
    </location>
    <ligand>
        <name>Ca(2+)</name>
        <dbReference type="ChEBI" id="CHEBI:29108"/>
        <label>1</label>
    </ligand>
</feature>
<dbReference type="Proteomes" id="UP000275267">
    <property type="component" value="Unassembled WGS sequence"/>
</dbReference>
<keyword evidence="7 14" id="KW-0106">Calcium</keyword>
<feature type="binding site" evidence="14">
    <location>
        <position position="241"/>
    </location>
    <ligand>
        <name>Ca(2+)</name>
        <dbReference type="ChEBI" id="CHEBI:29108"/>
        <label>2</label>
    </ligand>
</feature>
<dbReference type="GO" id="GO:0005576">
    <property type="term" value="C:extracellular region"/>
    <property type="evidence" value="ECO:0007669"/>
    <property type="project" value="UniProtKB-SubCell"/>
</dbReference>
<dbReference type="AlphaFoldDB" id="A0A3L6SX10"/>
<evidence type="ECO:0000256" key="16">
    <source>
        <dbReference type="RuleBase" id="RU362060"/>
    </source>
</evidence>
<evidence type="ECO:0000256" key="15">
    <source>
        <dbReference type="PIRSR" id="PIRSR600823-5"/>
    </source>
</evidence>
<dbReference type="Gene3D" id="1.10.420.10">
    <property type="entry name" value="Peroxidase, domain 2"/>
    <property type="match status" value="1"/>
</dbReference>
<keyword evidence="5 16" id="KW-0349">Heme</keyword>
<comment type="function">
    <text evidence="16">Removal of H(2)O(2), oxidation of toxic reductants, biosynthesis and degradation of lignin, suberization, auxin catabolism, response to environmental stresses such as wounding, pathogen attack and oxidative stress.</text>
</comment>
<evidence type="ECO:0000256" key="3">
    <source>
        <dbReference type="ARBA" id="ARBA00006873"/>
    </source>
</evidence>
<comment type="similarity">
    <text evidence="16">Belongs to the peroxidase family. Classical plant (class III) peroxidase subfamily.</text>
</comment>
<evidence type="ECO:0000256" key="12">
    <source>
        <dbReference type="ARBA" id="ARBA00023324"/>
    </source>
</evidence>
<organism evidence="19 20">
    <name type="scientific">Panicum miliaceum</name>
    <name type="common">Proso millet</name>
    <name type="synonym">Broomcorn millet</name>
    <dbReference type="NCBI Taxonomy" id="4540"/>
    <lineage>
        <taxon>Eukaryota</taxon>
        <taxon>Viridiplantae</taxon>
        <taxon>Streptophyta</taxon>
        <taxon>Embryophyta</taxon>
        <taxon>Tracheophyta</taxon>
        <taxon>Spermatophyta</taxon>
        <taxon>Magnoliopsida</taxon>
        <taxon>Liliopsida</taxon>
        <taxon>Poales</taxon>
        <taxon>Poaceae</taxon>
        <taxon>PACMAD clade</taxon>
        <taxon>Panicoideae</taxon>
        <taxon>Panicodae</taxon>
        <taxon>Paniceae</taxon>
        <taxon>Panicinae</taxon>
        <taxon>Panicum</taxon>
        <taxon>Panicum sect. Panicum</taxon>
    </lineage>
</organism>
<dbReference type="InterPro" id="IPR000823">
    <property type="entry name" value="Peroxidase_pln"/>
</dbReference>
<dbReference type="FunFam" id="1.10.420.10:FF:000001">
    <property type="entry name" value="Peroxidase"/>
    <property type="match status" value="1"/>
</dbReference>
<keyword evidence="4 16" id="KW-0575">Peroxidase</keyword>
<feature type="binding site" evidence="14">
    <location>
        <position position="105"/>
    </location>
    <ligand>
        <name>Ca(2+)</name>
        <dbReference type="ChEBI" id="CHEBI:29108"/>
        <label>1</label>
    </ligand>
</feature>
<evidence type="ECO:0000256" key="6">
    <source>
        <dbReference type="ARBA" id="ARBA00022723"/>
    </source>
</evidence>
<evidence type="ECO:0000256" key="7">
    <source>
        <dbReference type="ARBA" id="ARBA00022837"/>
    </source>
</evidence>
<comment type="cofactor">
    <cofactor evidence="14 16">
        <name>Ca(2+)</name>
        <dbReference type="ChEBI" id="CHEBI:29108"/>
    </cofactor>
    <text evidence="14 16">Binds 2 calcium ions per subunit.</text>
</comment>
<keyword evidence="11" id="KW-0873">Pyrrolidone carboxylic acid</keyword>
<evidence type="ECO:0000256" key="1">
    <source>
        <dbReference type="ARBA" id="ARBA00000189"/>
    </source>
</evidence>
<keyword evidence="6 14" id="KW-0479">Metal-binding</keyword>
<dbReference type="PANTHER" id="PTHR31235">
    <property type="entry name" value="PEROXIDASE 25-RELATED"/>
    <property type="match status" value="1"/>
</dbReference>
<keyword evidence="20" id="KW-1185">Reference proteome</keyword>
<evidence type="ECO:0000256" key="2">
    <source>
        <dbReference type="ARBA" id="ARBA00004613"/>
    </source>
</evidence>
<feature type="region of interest" description="Disordered" evidence="17">
    <location>
        <begin position="354"/>
        <end position="377"/>
    </location>
</feature>
<evidence type="ECO:0000256" key="8">
    <source>
        <dbReference type="ARBA" id="ARBA00023002"/>
    </source>
</evidence>
<dbReference type="PRINTS" id="PR00461">
    <property type="entry name" value="PLPEROXIDASE"/>
</dbReference>
<proteinExistence type="inferred from homology"/>
<evidence type="ECO:0000256" key="17">
    <source>
        <dbReference type="SAM" id="MobiDB-lite"/>
    </source>
</evidence>
<dbReference type="OrthoDB" id="2113341at2759"/>
<dbReference type="InterPro" id="IPR010255">
    <property type="entry name" value="Haem_peroxidase_sf"/>
</dbReference>
<dbReference type="GO" id="GO:0006979">
    <property type="term" value="P:response to oxidative stress"/>
    <property type="evidence" value="ECO:0007669"/>
    <property type="project" value="UniProtKB-UniRule"/>
</dbReference>
<dbReference type="EC" id="1.11.1.7" evidence="16"/>
<evidence type="ECO:0000313" key="19">
    <source>
        <dbReference type="EMBL" id="RLN28969.1"/>
    </source>
</evidence>
<dbReference type="Pfam" id="PF00141">
    <property type="entry name" value="peroxidase"/>
    <property type="match status" value="2"/>
</dbReference>
<keyword evidence="12 16" id="KW-0376">Hydrogen peroxide</keyword>
<evidence type="ECO:0000259" key="18">
    <source>
        <dbReference type="PROSITE" id="PS50873"/>
    </source>
</evidence>
<dbReference type="STRING" id="4540.A0A3L6SX10"/>
<evidence type="ECO:0000256" key="4">
    <source>
        <dbReference type="ARBA" id="ARBA00022559"/>
    </source>
</evidence>
<comment type="cofactor">
    <cofactor evidence="14 16">
        <name>heme b</name>
        <dbReference type="ChEBI" id="CHEBI:60344"/>
    </cofactor>
    <text evidence="14 16">Binds 1 heme b (iron(II)-protoporphyrin IX) group per subunit.</text>
</comment>
<feature type="binding site" evidence="13">
    <location>
        <position position="210"/>
    </location>
    <ligand>
        <name>substrate</name>
    </ligand>
</feature>
<evidence type="ECO:0000256" key="11">
    <source>
        <dbReference type="ARBA" id="ARBA00023283"/>
    </source>
</evidence>
<dbReference type="PRINTS" id="PR00458">
    <property type="entry name" value="PEROXIDASE"/>
</dbReference>
<dbReference type="GO" id="GO:0046872">
    <property type="term" value="F:metal ion binding"/>
    <property type="evidence" value="ECO:0007669"/>
    <property type="project" value="UniProtKB-UniRule"/>
</dbReference>
<keyword evidence="8 16" id="KW-0560">Oxidoreductase</keyword>
<feature type="binding site" evidence="14">
    <location>
        <position position="296"/>
    </location>
    <ligand>
        <name>Ca(2+)</name>
        <dbReference type="ChEBI" id="CHEBI:29108"/>
        <label>2</label>
    </ligand>
</feature>
<protein>
    <recommendedName>
        <fullName evidence="16">Peroxidase</fullName>
        <ecNumber evidence="16">1.11.1.7</ecNumber>
    </recommendedName>
</protein>
<evidence type="ECO:0000256" key="14">
    <source>
        <dbReference type="PIRSR" id="PIRSR600823-3"/>
    </source>
</evidence>
<keyword evidence="16" id="KW-0964">Secreted</keyword>
<dbReference type="SUPFAM" id="SSF48113">
    <property type="entry name" value="Heme-dependent peroxidases"/>
    <property type="match status" value="1"/>
</dbReference>
<feature type="binding site" evidence="14">
    <location>
        <position position="88"/>
    </location>
    <ligand>
        <name>Ca(2+)</name>
        <dbReference type="ChEBI" id="CHEBI:29108"/>
        <label>1</label>
    </ligand>
</feature>
<keyword evidence="9 14" id="KW-0408">Iron</keyword>
<keyword evidence="10 15" id="KW-1015">Disulfide bond</keyword>
<feature type="binding site" description="axial binding residue" evidence="14">
    <location>
        <position position="240"/>
    </location>
    <ligand>
        <name>heme b</name>
        <dbReference type="ChEBI" id="CHEBI:60344"/>
    </ligand>
    <ligandPart>
        <name>Fe</name>
        <dbReference type="ChEBI" id="CHEBI:18248"/>
    </ligandPart>
</feature>
<accession>A0A3L6SX10</accession>
<dbReference type="EMBL" id="PQIB02000003">
    <property type="protein sequence ID" value="RLN28969.1"/>
    <property type="molecule type" value="Genomic_DNA"/>
</dbReference>
<comment type="caution">
    <text evidence="19">The sequence shown here is derived from an EMBL/GenBank/DDBJ whole genome shotgun (WGS) entry which is preliminary data.</text>
</comment>
<feature type="domain" description="Plant heme peroxidase family profile" evidence="18">
    <location>
        <begin position="84"/>
        <end position="340"/>
    </location>
</feature>
<reference evidence="20" key="1">
    <citation type="journal article" date="2019" name="Nat. Commun.">
        <title>The genome of broomcorn millet.</title>
        <authorList>
            <person name="Zou C."/>
            <person name="Miki D."/>
            <person name="Li D."/>
            <person name="Tang Q."/>
            <person name="Xiao L."/>
            <person name="Rajput S."/>
            <person name="Deng P."/>
            <person name="Jia W."/>
            <person name="Huang R."/>
            <person name="Zhang M."/>
            <person name="Sun Y."/>
            <person name="Hu J."/>
            <person name="Fu X."/>
            <person name="Schnable P.S."/>
            <person name="Li F."/>
            <person name="Zhang H."/>
            <person name="Feng B."/>
            <person name="Zhu X."/>
            <person name="Liu R."/>
            <person name="Schnable J.C."/>
            <person name="Zhu J.-K."/>
            <person name="Zhang H."/>
        </authorList>
    </citation>
    <scope>NUCLEOTIDE SEQUENCE [LARGE SCALE GENOMIC DNA]</scope>
</reference>
<name>A0A3L6SX10_PANMI</name>
<gene>
    <name evidence="19" type="ORF">C2845_PM05G16190</name>
</gene>
<sequence length="404" mass="41700">MARSCSSMMSPTLSSSVPPALLAVHHHMEAATLLLLLLAGGCHGAPLKAHFYRRSWLASPPTPAPSQPSCSASSSTTASSDSICRSQGCDASVLNDSTPGGGAAEKDAAPNASLGGFDVIDTAKAVLEAVCPGTVSCADIVALAARDAVSFQVHTSYRSPSCVIDDLERKLITLVARVCTVQFGRDLWDVQLGRRDGVVSRASEALASVPSPSDNFTALEARFAAKGLDVKDLVILSGAHTIGVAHCNTFAARLSGGSGPGSGAADPALNAAQLRARCGPDPAAAANNNATAVPMDPGSPARFDAHYYVNLKLGRGLFASDAALLADRRAAGMIHRLTRSSGRPCARWGASACSPASAGRSAGTAGPSTPGGRGSRPFLEKQQLDVLSRFVFVWLQEIKRERSI</sequence>
<dbReference type="InterPro" id="IPR019793">
    <property type="entry name" value="Peroxidases_heam-ligand_BS"/>
</dbReference>
<evidence type="ECO:0000313" key="20">
    <source>
        <dbReference type="Proteomes" id="UP000275267"/>
    </source>
</evidence>
<feature type="binding site" evidence="14">
    <location>
        <position position="92"/>
    </location>
    <ligand>
        <name>Ca(2+)</name>
        <dbReference type="ChEBI" id="CHEBI:29108"/>
        <label>1</label>
    </ligand>
</feature>
<evidence type="ECO:0000256" key="5">
    <source>
        <dbReference type="ARBA" id="ARBA00022617"/>
    </source>
</evidence>
<comment type="catalytic activity">
    <reaction evidence="1 16">
        <text>2 a phenolic donor + H2O2 = 2 a phenolic radical donor + 2 H2O</text>
        <dbReference type="Rhea" id="RHEA:56136"/>
        <dbReference type="ChEBI" id="CHEBI:15377"/>
        <dbReference type="ChEBI" id="CHEBI:16240"/>
        <dbReference type="ChEBI" id="CHEBI:139520"/>
        <dbReference type="ChEBI" id="CHEBI:139521"/>
        <dbReference type="EC" id="1.11.1.7"/>
    </reaction>
</comment>
<evidence type="ECO:0000256" key="13">
    <source>
        <dbReference type="PIRSR" id="PIRSR600823-2"/>
    </source>
</evidence>
<comment type="similarity">
    <text evidence="3">Belongs to the peroxidase family. Ascorbate peroxidase subfamily.</text>
</comment>
<dbReference type="GO" id="GO:0140825">
    <property type="term" value="F:lactoperoxidase activity"/>
    <property type="evidence" value="ECO:0007669"/>
    <property type="project" value="UniProtKB-EC"/>
</dbReference>
<dbReference type="InterPro" id="IPR002016">
    <property type="entry name" value="Haem_peroxidase"/>
</dbReference>
<evidence type="ECO:0000256" key="10">
    <source>
        <dbReference type="ARBA" id="ARBA00023157"/>
    </source>
</evidence>
<dbReference type="Gene3D" id="1.10.520.10">
    <property type="match status" value="1"/>
</dbReference>
<comment type="subcellular location">
    <subcellularLocation>
        <location evidence="2 16">Secreted</location>
    </subcellularLocation>
</comment>